<dbReference type="Proteomes" id="UP001063698">
    <property type="component" value="Chromosome"/>
</dbReference>
<evidence type="ECO:0000313" key="6">
    <source>
        <dbReference type="Proteomes" id="UP001063698"/>
    </source>
</evidence>
<keyword evidence="6" id="KW-1185">Reference proteome</keyword>
<dbReference type="SMART" id="SM00729">
    <property type="entry name" value="Elp3"/>
    <property type="match status" value="1"/>
</dbReference>
<dbReference type="Gene3D" id="3.80.30.30">
    <property type="match status" value="1"/>
</dbReference>
<dbReference type="SFLD" id="SFLDS00029">
    <property type="entry name" value="Radical_SAM"/>
    <property type="match status" value="1"/>
</dbReference>
<dbReference type="KEGG" id="ipc:IPA_07995"/>
<dbReference type="InterPro" id="IPR058240">
    <property type="entry name" value="rSAM_sf"/>
</dbReference>
<evidence type="ECO:0000256" key="1">
    <source>
        <dbReference type="ARBA" id="ARBA00022723"/>
    </source>
</evidence>
<organism evidence="5 6">
    <name type="scientific">Ignicoccus pacificus DSM 13166</name>
    <dbReference type="NCBI Taxonomy" id="940294"/>
    <lineage>
        <taxon>Archaea</taxon>
        <taxon>Thermoproteota</taxon>
        <taxon>Thermoprotei</taxon>
        <taxon>Desulfurococcales</taxon>
        <taxon>Desulfurococcaceae</taxon>
        <taxon>Ignicoccus</taxon>
    </lineage>
</organism>
<keyword evidence="2" id="KW-0408">Iron</keyword>
<dbReference type="InterPro" id="IPR007197">
    <property type="entry name" value="rSAM"/>
</dbReference>
<sequence length="286" mass="32403">MRLEVLREFDPWKGDLCTCPKKYSLQPYTGCSFMCLYCYATAYIGRRPSEPKKRFLERLERDLRKADRERVVNLSTSSDPYPIIEKKYLLTRNAIRLLSLHDFKILITTKGSLVARDKDLLSKSRAAVMITITTLDASLAREIEPGAPSPLERLKALKELSEAGVPVGIRLDPIIPGVNDDSKELEEIVFRAAEAGAKHVVTSTYKAKPDNLKRMTEKFPHLKSLYSKGVKVGRYKYLPKGVREKMLRPVVKAAEEVGMTWAFCREGFPFKAPSCDGSHLIPNRKP</sequence>
<protein>
    <submittedName>
        <fullName evidence="5">Radical SAM protein</fullName>
    </submittedName>
</protein>
<dbReference type="GO" id="GO:0046872">
    <property type="term" value="F:metal ion binding"/>
    <property type="evidence" value="ECO:0007669"/>
    <property type="project" value="UniProtKB-KW"/>
</dbReference>
<dbReference type="GO" id="GO:0051536">
    <property type="term" value="F:iron-sulfur cluster binding"/>
    <property type="evidence" value="ECO:0007669"/>
    <property type="project" value="UniProtKB-KW"/>
</dbReference>
<dbReference type="SFLD" id="SFLDG01084">
    <property type="entry name" value="Uncharacterised_Radical_SAM_Su"/>
    <property type="match status" value="1"/>
</dbReference>
<dbReference type="GO" id="GO:0003824">
    <property type="term" value="F:catalytic activity"/>
    <property type="evidence" value="ECO:0007669"/>
    <property type="project" value="InterPro"/>
</dbReference>
<dbReference type="InterPro" id="IPR040086">
    <property type="entry name" value="MJ0683-like"/>
</dbReference>
<evidence type="ECO:0000256" key="2">
    <source>
        <dbReference type="ARBA" id="ARBA00023004"/>
    </source>
</evidence>
<dbReference type="AlphaFoldDB" id="A0A977PK99"/>
<evidence type="ECO:0000256" key="3">
    <source>
        <dbReference type="ARBA" id="ARBA00023014"/>
    </source>
</evidence>
<keyword evidence="3" id="KW-0411">Iron-sulfur</keyword>
<keyword evidence="1" id="KW-0479">Metal-binding</keyword>
<dbReference type="SUPFAM" id="SSF102114">
    <property type="entry name" value="Radical SAM enzymes"/>
    <property type="match status" value="1"/>
</dbReference>
<dbReference type="CDD" id="cd01335">
    <property type="entry name" value="Radical_SAM"/>
    <property type="match status" value="1"/>
</dbReference>
<name>A0A977PK99_9CREN</name>
<dbReference type="Pfam" id="PF04055">
    <property type="entry name" value="Radical_SAM"/>
    <property type="match status" value="1"/>
</dbReference>
<accession>A0A977PK99</accession>
<dbReference type="InterPro" id="IPR006638">
    <property type="entry name" value="Elp3/MiaA/NifB-like_rSAM"/>
</dbReference>
<evidence type="ECO:0000259" key="4">
    <source>
        <dbReference type="SMART" id="SM00729"/>
    </source>
</evidence>
<dbReference type="PANTHER" id="PTHR43432">
    <property type="entry name" value="SLR0285 PROTEIN"/>
    <property type="match status" value="1"/>
</dbReference>
<dbReference type="PANTHER" id="PTHR43432:SF3">
    <property type="entry name" value="SLR0285 PROTEIN"/>
    <property type="match status" value="1"/>
</dbReference>
<feature type="domain" description="Elp3/MiaA/NifB-like radical SAM core" evidence="4">
    <location>
        <begin position="21"/>
        <end position="237"/>
    </location>
</feature>
<evidence type="ECO:0000313" key="5">
    <source>
        <dbReference type="EMBL" id="UXD21782.1"/>
    </source>
</evidence>
<proteinExistence type="predicted"/>
<gene>
    <name evidence="5" type="ORF">IPA_07995</name>
</gene>
<dbReference type="EMBL" id="CP006868">
    <property type="protein sequence ID" value="UXD21782.1"/>
    <property type="molecule type" value="Genomic_DNA"/>
</dbReference>
<reference evidence="5" key="1">
    <citation type="submission" date="2013-11" db="EMBL/GenBank/DDBJ databases">
        <title>Comparative genomics of Ignicoccus.</title>
        <authorList>
            <person name="Podar M."/>
        </authorList>
    </citation>
    <scope>NUCLEOTIDE SEQUENCE</scope>
    <source>
        <strain evidence="5">DSM 13166</strain>
    </source>
</reference>